<reference evidence="2 3" key="1">
    <citation type="submission" date="2019-05" db="EMBL/GenBank/DDBJ databases">
        <title>Another draft genome of Portunus trituberculatus and its Hox gene families provides insights of decapod evolution.</title>
        <authorList>
            <person name="Jeong J.-H."/>
            <person name="Song I."/>
            <person name="Kim S."/>
            <person name="Choi T."/>
            <person name="Kim D."/>
            <person name="Ryu S."/>
            <person name="Kim W."/>
        </authorList>
    </citation>
    <scope>NUCLEOTIDE SEQUENCE [LARGE SCALE GENOMIC DNA]</scope>
    <source>
        <tissue evidence="2">Muscle</tissue>
    </source>
</reference>
<evidence type="ECO:0000313" key="2">
    <source>
        <dbReference type="EMBL" id="MPC65514.1"/>
    </source>
</evidence>
<feature type="compositionally biased region" description="Pro residues" evidence="1">
    <location>
        <begin position="1"/>
        <end position="11"/>
    </location>
</feature>
<proteinExistence type="predicted"/>
<evidence type="ECO:0000256" key="1">
    <source>
        <dbReference type="SAM" id="MobiDB-lite"/>
    </source>
</evidence>
<feature type="region of interest" description="Disordered" evidence="1">
    <location>
        <begin position="1"/>
        <end position="25"/>
    </location>
</feature>
<dbReference type="Proteomes" id="UP000324222">
    <property type="component" value="Unassembled WGS sequence"/>
</dbReference>
<comment type="caution">
    <text evidence="2">The sequence shown here is derived from an EMBL/GenBank/DDBJ whole genome shotgun (WGS) entry which is preliminary data.</text>
</comment>
<gene>
    <name evidence="2" type="ORF">E2C01_059650</name>
</gene>
<sequence length="48" mass="5247">MIPVPRSPPDPGAGVEQRERSANGRLGQNEWCLFTHCSIPVGRPMSQS</sequence>
<accession>A0A5B7H9M4</accession>
<name>A0A5B7H9M4_PORTR</name>
<dbReference type="AlphaFoldDB" id="A0A5B7H9M4"/>
<protein>
    <submittedName>
        <fullName evidence="2">Uncharacterized protein</fullName>
    </submittedName>
</protein>
<keyword evidence="3" id="KW-1185">Reference proteome</keyword>
<dbReference type="EMBL" id="VSRR010023465">
    <property type="protein sequence ID" value="MPC65514.1"/>
    <property type="molecule type" value="Genomic_DNA"/>
</dbReference>
<organism evidence="2 3">
    <name type="scientific">Portunus trituberculatus</name>
    <name type="common">Swimming crab</name>
    <name type="synonym">Neptunus trituberculatus</name>
    <dbReference type="NCBI Taxonomy" id="210409"/>
    <lineage>
        <taxon>Eukaryota</taxon>
        <taxon>Metazoa</taxon>
        <taxon>Ecdysozoa</taxon>
        <taxon>Arthropoda</taxon>
        <taxon>Crustacea</taxon>
        <taxon>Multicrustacea</taxon>
        <taxon>Malacostraca</taxon>
        <taxon>Eumalacostraca</taxon>
        <taxon>Eucarida</taxon>
        <taxon>Decapoda</taxon>
        <taxon>Pleocyemata</taxon>
        <taxon>Brachyura</taxon>
        <taxon>Eubrachyura</taxon>
        <taxon>Portunoidea</taxon>
        <taxon>Portunidae</taxon>
        <taxon>Portuninae</taxon>
        <taxon>Portunus</taxon>
    </lineage>
</organism>
<evidence type="ECO:0000313" key="3">
    <source>
        <dbReference type="Proteomes" id="UP000324222"/>
    </source>
</evidence>